<keyword evidence="5" id="KW-1185">Reference proteome</keyword>
<evidence type="ECO:0000313" key="4">
    <source>
        <dbReference type="EMBL" id="KAF2839784.1"/>
    </source>
</evidence>
<dbReference type="Proteomes" id="UP000799429">
    <property type="component" value="Unassembled WGS sequence"/>
</dbReference>
<comment type="caution">
    <text evidence="4">The sequence shown here is derived from an EMBL/GenBank/DDBJ whole genome shotgun (WGS) entry which is preliminary data.</text>
</comment>
<gene>
    <name evidence="4" type="ORF">M501DRAFT_735460</name>
</gene>
<proteinExistence type="predicted"/>
<feature type="signal peptide" evidence="3">
    <location>
        <begin position="1"/>
        <end position="20"/>
    </location>
</feature>
<evidence type="ECO:0000256" key="1">
    <source>
        <dbReference type="SAM" id="MobiDB-lite"/>
    </source>
</evidence>
<feature type="transmembrane region" description="Helical" evidence="2">
    <location>
        <begin position="244"/>
        <end position="265"/>
    </location>
</feature>
<feature type="chain" id="PRO_5040235589" description="Mid2 domain-containing protein" evidence="3">
    <location>
        <begin position="21"/>
        <end position="278"/>
    </location>
</feature>
<feature type="compositionally biased region" description="Low complexity" evidence="1">
    <location>
        <begin position="183"/>
        <end position="197"/>
    </location>
</feature>
<feature type="region of interest" description="Disordered" evidence="1">
    <location>
        <begin position="183"/>
        <end position="234"/>
    </location>
</feature>
<dbReference type="AlphaFoldDB" id="A0A9P4SC68"/>
<evidence type="ECO:0000313" key="5">
    <source>
        <dbReference type="Proteomes" id="UP000799429"/>
    </source>
</evidence>
<feature type="compositionally biased region" description="Basic and acidic residues" evidence="1">
    <location>
        <begin position="218"/>
        <end position="234"/>
    </location>
</feature>
<name>A0A9P4SC68_9PEZI</name>
<sequence>MRSQPLLTTLLALGLKAVLAHERDMNVPSNGIVTVTSTITSTMTVPPTLPRSVMPTTSAAPITTGPGTLPLLLPGSIVPQNGSTIASASISSRISSSLPNVTVTMTVPPASDLTATESSVSIPPIPIESSAASSAGPILKTMTLIWGPQPSLDAGPDNGVGTLINTDLPSVTLSPATYSSIPTLTTLTTSSPPQQQQRNGVERPEGSNVEDDEESSDNNEHEEAVSNKEEEEKHVNETGSIVKWIWIALAIVALLVILAGITSAWRYKNRISGSTDMV</sequence>
<organism evidence="4 5">
    <name type="scientific">Patellaria atrata CBS 101060</name>
    <dbReference type="NCBI Taxonomy" id="1346257"/>
    <lineage>
        <taxon>Eukaryota</taxon>
        <taxon>Fungi</taxon>
        <taxon>Dikarya</taxon>
        <taxon>Ascomycota</taxon>
        <taxon>Pezizomycotina</taxon>
        <taxon>Dothideomycetes</taxon>
        <taxon>Dothideomycetes incertae sedis</taxon>
        <taxon>Patellariales</taxon>
        <taxon>Patellariaceae</taxon>
        <taxon>Patellaria</taxon>
    </lineage>
</organism>
<reference evidence="4" key="1">
    <citation type="journal article" date="2020" name="Stud. Mycol.">
        <title>101 Dothideomycetes genomes: a test case for predicting lifestyles and emergence of pathogens.</title>
        <authorList>
            <person name="Haridas S."/>
            <person name="Albert R."/>
            <person name="Binder M."/>
            <person name="Bloem J."/>
            <person name="Labutti K."/>
            <person name="Salamov A."/>
            <person name="Andreopoulos B."/>
            <person name="Baker S."/>
            <person name="Barry K."/>
            <person name="Bills G."/>
            <person name="Bluhm B."/>
            <person name="Cannon C."/>
            <person name="Castanera R."/>
            <person name="Culley D."/>
            <person name="Daum C."/>
            <person name="Ezra D."/>
            <person name="Gonzalez J."/>
            <person name="Henrissat B."/>
            <person name="Kuo A."/>
            <person name="Liang C."/>
            <person name="Lipzen A."/>
            <person name="Lutzoni F."/>
            <person name="Magnuson J."/>
            <person name="Mondo S."/>
            <person name="Nolan M."/>
            <person name="Ohm R."/>
            <person name="Pangilinan J."/>
            <person name="Park H.-J."/>
            <person name="Ramirez L."/>
            <person name="Alfaro M."/>
            <person name="Sun H."/>
            <person name="Tritt A."/>
            <person name="Yoshinaga Y."/>
            <person name="Zwiers L.-H."/>
            <person name="Turgeon B."/>
            <person name="Goodwin S."/>
            <person name="Spatafora J."/>
            <person name="Crous P."/>
            <person name="Grigoriev I."/>
        </authorList>
    </citation>
    <scope>NUCLEOTIDE SEQUENCE</scope>
    <source>
        <strain evidence="4">CBS 101060</strain>
    </source>
</reference>
<keyword evidence="2" id="KW-0472">Membrane</keyword>
<keyword evidence="3" id="KW-0732">Signal</keyword>
<keyword evidence="2" id="KW-1133">Transmembrane helix</keyword>
<keyword evidence="2" id="KW-0812">Transmembrane</keyword>
<protein>
    <recommendedName>
        <fullName evidence="6">Mid2 domain-containing protein</fullName>
    </recommendedName>
</protein>
<evidence type="ECO:0008006" key="6">
    <source>
        <dbReference type="Google" id="ProtNLM"/>
    </source>
</evidence>
<evidence type="ECO:0000256" key="3">
    <source>
        <dbReference type="SAM" id="SignalP"/>
    </source>
</evidence>
<feature type="compositionally biased region" description="Acidic residues" evidence="1">
    <location>
        <begin position="208"/>
        <end position="217"/>
    </location>
</feature>
<accession>A0A9P4SC68</accession>
<dbReference type="EMBL" id="MU006094">
    <property type="protein sequence ID" value="KAF2839784.1"/>
    <property type="molecule type" value="Genomic_DNA"/>
</dbReference>
<evidence type="ECO:0000256" key="2">
    <source>
        <dbReference type="SAM" id="Phobius"/>
    </source>
</evidence>